<reference evidence="3" key="1">
    <citation type="submission" date="2022-11" db="UniProtKB">
        <authorList>
            <consortium name="WormBaseParasite"/>
        </authorList>
    </citation>
    <scope>IDENTIFICATION</scope>
</reference>
<keyword evidence="1" id="KW-0732">Signal</keyword>
<name>A0A914ZUU5_PARUN</name>
<feature type="signal peptide" evidence="1">
    <location>
        <begin position="1"/>
        <end position="22"/>
    </location>
</feature>
<proteinExistence type="predicted"/>
<organism evidence="2 3">
    <name type="scientific">Parascaris univalens</name>
    <name type="common">Nematode worm</name>
    <dbReference type="NCBI Taxonomy" id="6257"/>
    <lineage>
        <taxon>Eukaryota</taxon>
        <taxon>Metazoa</taxon>
        <taxon>Ecdysozoa</taxon>
        <taxon>Nematoda</taxon>
        <taxon>Chromadorea</taxon>
        <taxon>Rhabditida</taxon>
        <taxon>Spirurina</taxon>
        <taxon>Ascaridomorpha</taxon>
        <taxon>Ascaridoidea</taxon>
        <taxon>Ascarididae</taxon>
        <taxon>Parascaris</taxon>
    </lineage>
</organism>
<dbReference type="AlphaFoldDB" id="A0A914ZUU5"/>
<feature type="chain" id="PRO_5036696890" evidence="1">
    <location>
        <begin position="23"/>
        <end position="113"/>
    </location>
</feature>
<sequence>MHFNSTLQVTMLLLCSVSLLAASCIAAPRHANSILDCVMINNPRVDCYGARFVPTDGMFVRFSFIYAVLTPGNNAWNMSTAMITANPWRGVGLVPCSDGQMKDATVILSSKSV</sequence>
<dbReference type="WBParaSite" id="PgB25_g003_t03">
    <property type="protein sequence ID" value="PgB25_g003_t03"/>
    <property type="gene ID" value="PgB25_g003"/>
</dbReference>
<accession>A0A914ZUU5</accession>
<evidence type="ECO:0000256" key="1">
    <source>
        <dbReference type="SAM" id="SignalP"/>
    </source>
</evidence>
<evidence type="ECO:0000313" key="3">
    <source>
        <dbReference type="WBParaSite" id="PgB25_g003_t03"/>
    </source>
</evidence>
<evidence type="ECO:0000313" key="2">
    <source>
        <dbReference type="Proteomes" id="UP000887569"/>
    </source>
</evidence>
<protein>
    <submittedName>
        <fullName evidence="3">Uncharacterized protein</fullName>
    </submittedName>
</protein>
<keyword evidence="2" id="KW-1185">Reference proteome</keyword>
<dbReference type="Proteomes" id="UP000887569">
    <property type="component" value="Unplaced"/>
</dbReference>